<feature type="chain" id="PRO_5046333120" description="OmpA-like domain-containing protein" evidence="5">
    <location>
        <begin position="23"/>
        <end position="173"/>
    </location>
</feature>
<gene>
    <name evidence="7" type="ORF">GCM10009098_03190</name>
</gene>
<evidence type="ECO:0000256" key="2">
    <source>
        <dbReference type="ARBA" id="ARBA00023136"/>
    </source>
</evidence>
<dbReference type="Gene3D" id="3.30.1330.60">
    <property type="entry name" value="OmpA-like domain"/>
    <property type="match status" value="1"/>
</dbReference>
<evidence type="ECO:0000259" key="6">
    <source>
        <dbReference type="PROSITE" id="PS51123"/>
    </source>
</evidence>
<evidence type="ECO:0000256" key="1">
    <source>
        <dbReference type="ARBA" id="ARBA00004442"/>
    </source>
</evidence>
<dbReference type="Proteomes" id="UP001501169">
    <property type="component" value="Unassembled WGS sequence"/>
</dbReference>
<dbReference type="PANTHER" id="PTHR30329">
    <property type="entry name" value="STATOR ELEMENT OF FLAGELLAR MOTOR COMPLEX"/>
    <property type="match status" value="1"/>
</dbReference>
<comment type="subcellular location">
    <subcellularLocation>
        <location evidence="1">Cell outer membrane</location>
    </subcellularLocation>
</comment>
<evidence type="ECO:0000256" key="3">
    <source>
        <dbReference type="ARBA" id="ARBA00023237"/>
    </source>
</evidence>
<feature type="signal peptide" evidence="5">
    <location>
        <begin position="1"/>
        <end position="22"/>
    </location>
</feature>
<protein>
    <recommendedName>
        <fullName evidence="6">OmpA-like domain-containing protein</fullName>
    </recommendedName>
</protein>
<dbReference type="PANTHER" id="PTHR30329:SF21">
    <property type="entry name" value="LIPOPROTEIN YIAD-RELATED"/>
    <property type="match status" value="1"/>
</dbReference>
<dbReference type="SUPFAM" id="SSF103088">
    <property type="entry name" value="OmpA-like"/>
    <property type="match status" value="1"/>
</dbReference>
<evidence type="ECO:0000313" key="7">
    <source>
        <dbReference type="EMBL" id="GAA0539016.1"/>
    </source>
</evidence>
<dbReference type="CDD" id="cd07185">
    <property type="entry name" value="OmpA_C-like"/>
    <property type="match status" value="1"/>
</dbReference>
<name>A0ABN1DB61_9GAMM</name>
<organism evidence="7 8">
    <name type="scientific">Rheinheimera aquimaris</name>
    <dbReference type="NCBI Taxonomy" id="412437"/>
    <lineage>
        <taxon>Bacteria</taxon>
        <taxon>Pseudomonadati</taxon>
        <taxon>Pseudomonadota</taxon>
        <taxon>Gammaproteobacteria</taxon>
        <taxon>Chromatiales</taxon>
        <taxon>Chromatiaceae</taxon>
        <taxon>Rheinheimera</taxon>
    </lineage>
</organism>
<dbReference type="InterPro" id="IPR006664">
    <property type="entry name" value="OMP_bac"/>
</dbReference>
<dbReference type="InterPro" id="IPR006690">
    <property type="entry name" value="OMPA-like_CS"/>
</dbReference>
<evidence type="ECO:0000256" key="4">
    <source>
        <dbReference type="PROSITE-ProRule" id="PRU00473"/>
    </source>
</evidence>
<dbReference type="PRINTS" id="PR01021">
    <property type="entry name" value="OMPADOMAIN"/>
</dbReference>
<keyword evidence="8" id="KW-1185">Reference proteome</keyword>
<dbReference type="InterPro" id="IPR036737">
    <property type="entry name" value="OmpA-like_sf"/>
</dbReference>
<dbReference type="InterPro" id="IPR006665">
    <property type="entry name" value="OmpA-like"/>
</dbReference>
<dbReference type="PROSITE" id="PS01068">
    <property type="entry name" value="OMPA_1"/>
    <property type="match status" value="1"/>
</dbReference>
<keyword evidence="5" id="KW-0732">Signal</keyword>
<accession>A0ABN1DB61</accession>
<dbReference type="PROSITE" id="PS51123">
    <property type="entry name" value="OMPA_2"/>
    <property type="match status" value="1"/>
</dbReference>
<dbReference type="EMBL" id="BAAAEO010000001">
    <property type="protein sequence ID" value="GAA0539016.1"/>
    <property type="molecule type" value="Genomic_DNA"/>
</dbReference>
<dbReference type="Pfam" id="PF00691">
    <property type="entry name" value="OmpA"/>
    <property type="match status" value="1"/>
</dbReference>
<keyword evidence="2 4" id="KW-0472">Membrane</keyword>
<keyword evidence="3" id="KW-0998">Cell outer membrane</keyword>
<evidence type="ECO:0000313" key="8">
    <source>
        <dbReference type="Proteomes" id="UP001501169"/>
    </source>
</evidence>
<reference evidence="7 8" key="1">
    <citation type="journal article" date="2019" name="Int. J. Syst. Evol. Microbiol.">
        <title>The Global Catalogue of Microorganisms (GCM) 10K type strain sequencing project: providing services to taxonomists for standard genome sequencing and annotation.</title>
        <authorList>
            <consortium name="The Broad Institute Genomics Platform"/>
            <consortium name="The Broad Institute Genome Sequencing Center for Infectious Disease"/>
            <person name="Wu L."/>
            <person name="Ma J."/>
        </authorList>
    </citation>
    <scope>NUCLEOTIDE SEQUENCE [LARGE SCALE GENOMIC DNA]</scope>
    <source>
        <strain evidence="7 8">JCM 14331</strain>
    </source>
</reference>
<dbReference type="PRINTS" id="PR01023">
    <property type="entry name" value="NAFLGMOTY"/>
</dbReference>
<comment type="caution">
    <text evidence="7">The sequence shown here is derived from an EMBL/GenBank/DDBJ whole genome shotgun (WGS) entry which is preliminary data.</text>
</comment>
<dbReference type="InterPro" id="IPR050330">
    <property type="entry name" value="Bact_OuterMem_StrucFunc"/>
</dbReference>
<feature type="domain" description="OmpA-like" evidence="6">
    <location>
        <begin position="58"/>
        <end position="173"/>
    </location>
</feature>
<sequence>MRAVLFLSVALLTFLYTGCASTSGNKADMVKADVARPQSLFLARLQQRTTAQTSELADGSIKVAFPGITAFSHDGARISDEQQSVLSSVVESLEHIEYQKLTVVGHTDSSGKLAYNNTLSQQRAEQVKAFLLQQGLTAERVTAEGRGPAEPVADNKTAQGRAANRRVELVLAF</sequence>
<proteinExistence type="predicted"/>
<evidence type="ECO:0000256" key="5">
    <source>
        <dbReference type="SAM" id="SignalP"/>
    </source>
</evidence>